<organism evidence="1 2">
    <name type="scientific">Staurois parvus</name>
    <dbReference type="NCBI Taxonomy" id="386267"/>
    <lineage>
        <taxon>Eukaryota</taxon>
        <taxon>Metazoa</taxon>
        <taxon>Chordata</taxon>
        <taxon>Craniata</taxon>
        <taxon>Vertebrata</taxon>
        <taxon>Euteleostomi</taxon>
        <taxon>Amphibia</taxon>
        <taxon>Batrachia</taxon>
        <taxon>Anura</taxon>
        <taxon>Neobatrachia</taxon>
        <taxon>Ranoidea</taxon>
        <taxon>Ranidae</taxon>
        <taxon>Staurois</taxon>
    </lineage>
</organism>
<keyword evidence="2" id="KW-1185">Reference proteome</keyword>
<proteinExistence type="predicted"/>
<protein>
    <submittedName>
        <fullName evidence="1">Uncharacterized protein</fullName>
    </submittedName>
</protein>
<evidence type="ECO:0000313" key="1">
    <source>
        <dbReference type="EMBL" id="CAI9562861.1"/>
    </source>
</evidence>
<sequence>MIPYCPGAPWVVSPPLPSAPGMDIQRAVSLLSSVQSPISV</sequence>
<accession>A0ABN9CUT1</accession>
<gene>
    <name evidence="1" type="ORF">SPARVUS_LOCUS5669712</name>
</gene>
<feature type="non-terminal residue" evidence="1">
    <location>
        <position position="40"/>
    </location>
</feature>
<name>A0ABN9CUT1_9NEOB</name>
<evidence type="ECO:0000313" key="2">
    <source>
        <dbReference type="Proteomes" id="UP001162483"/>
    </source>
</evidence>
<comment type="caution">
    <text evidence="1">The sequence shown here is derived from an EMBL/GenBank/DDBJ whole genome shotgun (WGS) entry which is preliminary data.</text>
</comment>
<dbReference type="EMBL" id="CATNWA010012113">
    <property type="protein sequence ID" value="CAI9562861.1"/>
    <property type="molecule type" value="Genomic_DNA"/>
</dbReference>
<dbReference type="Proteomes" id="UP001162483">
    <property type="component" value="Unassembled WGS sequence"/>
</dbReference>
<reference evidence="1" key="1">
    <citation type="submission" date="2023-05" db="EMBL/GenBank/DDBJ databases">
        <authorList>
            <person name="Stuckert A."/>
        </authorList>
    </citation>
    <scope>NUCLEOTIDE SEQUENCE</scope>
</reference>